<evidence type="ECO:0000313" key="5">
    <source>
        <dbReference type="Proteomes" id="UP000015101"/>
    </source>
</evidence>
<name>T1FTW3_HELRO</name>
<feature type="region of interest" description="Disordered" evidence="2">
    <location>
        <begin position="357"/>
        <end position="392"/>
    </location>
</feature>
<evidence type="ECO:0000313" key="4">
    <source>
        <dbReference type="EnsemblMetazoa" id="HelroP192390"/>
    </source>
</evidence>
<dbReference type="EMBL" id="AMQM01005163">
    <property type="status" value="NOT_ANNOTATED_CDS"/>
    <property type="molecule type" value="Genomic_DNA"/>
</dbReference>
<feature type="coiled-coil region" evidence="1">
    <location>
        <begin position="55"/>
        <end position="124"/>
    </location>
</feature>
<dbReference type="EMBL" id="KB096830">
    <property type="protein sequence ID" value="ESO01154.1"/>
    <property type="molecule type" value="Genomic_DNA"/>
</dbReference>
<feature type="region of interest" description="Disordered" evidence="2">
    <location>
        <begin position="259"/>
        <end position="325"/>
    </location>
</feature>
<feature type="compositionally biased region" description="Low complexity" evidence="2">
    <location>
        <begin position="298"/>
        <end position="324"/>
    </location>
</feature>
<feature type="region of interest" description="Disordered" evidence="2">
    <location>
        <begin position="411"/>
        <end position="433"/>
    </location>
</feature>
<evidence type="ECO:0000256" key="1">
    <source>
        <dbReference type="SAM" id="Coils"/>
    </source>
</evidence>
<dbReference type="EnsemblMetazoa" id="HelroT192390">
    <property type="protein sequence ID" value="HelroP192390"/>
    <property type="gene ID" value="HelroG192390"/>
</dbReference>
<dbReference type="CTD" id="20212260"/>
<dbReference type="RefSeq" id="XP_009020866.1">
    <property type="nucleotide sequence ID" value="XM_009022618.1"/>
</dbReference>
<dbReference type="eggNOG" id="KOG4807">
    <property type="taxonomic scope" value="Eukaryota"/>
</dbReference>
<dbReference type="STRING" id="6412.T1FTW3"/>
<keyword evidence="1" id="KW-0175">Coiled coil</keyword>
<reference evidence="4" key="3">
    <citation type="submission" date="2015-06" db="UniProtKB">
        <authorList>
            <consortium name="EnsemblMetazoa"/>
        </authorList>
    </citation>
    <scope>IDENTIFICATION</scope>
</reference>
<feature type="compositionally biased region" description="Low complexity" evidence="2">
    <location>
        <begin position="361"/>
        <end position="392"/>
    </location>
</feature>
<feature type="compositionally biased region" description="Acidic residues" evidence="2">
    <location>
        <begin position="415"/>
        <end position="427"/>
    </location>
</feature>
<dbReference type="PANTHER" id="PTHR17271:SF1">
    <property type="entry name" value="PROTEIN OUTSPREAD"/>
    <property type="match status" value="1"/>
</dbReference>
<dbReference type="AlphaFoldDB" id="T1FTW3"/>
<reference evidence="3 5" key="2">
    <citation type="journal article" date="2013" name="Nature">
        <title>Insights into bilaterian evolution from three spiralian genomes.</title>
        <authorList>
            <person name="Simakov O."/>
            <person name="Marletaz F."/>
            <person name="Cho S.J."/>
            <person name="Edsinger-Gonzales E."/>
            <person name="Havlak P."/>
            <person name="Hellsten U."/>
            <person name="Kuo D.H."/>
            <person name="Larsson T."/>
            <person name="Lv J."/>
            <person name="Arendt D."/>
            <person name="Savage R."/>
            <person name="Osoegawa K."/>
            <person name="de Jong P."/>
            <person name="Grimwood J."/>
            <person name="Chapman J.A."/>
            <person name="Shapiro H."/>
            <person name="Aerts A."/>
            <person name="Otillar R.P."/>
            <person name="Terry A.Y."/>
            <person name="Boore J.L."/>
            <person name="Grigoriev I.V."/>
            <person name="Lindberg D.R."/>
            <person name="Seaver E.C."/>
            <person name="Weisblat D.A."/>
            <person name="Putnam N.H."/>
            <person name="Rokhsar D.S."/>
        </authorList>
    </citation>
    <scope>NUCLEOTIDE SEQUENCE</scope>
</reference>
<gene>
    <name evidence="4" type="primary">20212260</name>
    <name evidence="3" type="ORF">HELRODRAFT_192390</name>
</gene>
<dbReference type="GeneID" id="20212260"/>
<proteinExistence type="predicted"/>
<dbReference type="PANTHER" id="PTHR17271">
    <property type="entry name" value="PLECKSTRIN HOMOLOGY PH DOMAIN-CONTAINING PROTEIN"/>
    <property type="match status" value="1"/>
</dbReference>
<dbReference type="HOGENOM" id="CLU_537795_0_0_1"/>
<dbReference type="Proteomes" id="UP000015101">
    <property type="component" value="Unassembled WGS sequence"/>
</dbReference>
<evidence type="ECO:0000313" key="3">
    <source>
        <dbReference type="EMBL" id="ESO01154.1"/>
    </source>
</evidence>
<dbReference type="InParanoid" id="T1FTW3"/>
<feature type="compositionally biased region" description="Polar residues" evidence="2">
    <location>
        <begin position="267"/>
        <end position="276"/>
    </location>
</feature>
<dbReference type="KEGG" id="hro:HELRODRAFT_192390"/>
<evidence type="ECO:0000256" key="2">
    <source>
        <dbReference type="SAM" id="MobiDB-lite"/>
    </source>
</evidence>
<dbReference type="OrthoDB" id="9942268at2759"/>
<sequence length="507" mass="57249">MRQEKELLLKEEAAATQAALDAMKKAHETELKREREKFVAQLSLTYSHADIQDMQKKHEEEIAFIQSELMKLSEQFTVKCIEHATLVERMKAQTSLLHQCRHRVQELIERNEELTSHLKQEVELMNKKLNNCYSGDQNFKEIVKHLQQSELMQVREALFSTQLKLQIKNDELKELGDKYNQLYAVVCRSKQSNNGIHSGSGDSSIGGSCGGWSSSSGRGGAYLSRESLAELSAEAVSTADDKDLIFDWSFPNATSRLIDPKELPKDSLSNPMMTRKTSWKFKNKSKLSSQKKDINIANNNSNESSNNSNNNNKNSNNDNNNNYDNDVRSRRLFLEKSKSVDSDHSILSTFIPDGVSDDDVSSASHNSHNNVKNNKNNNNDSNNNNNNVSGVDDFNEVVNLTNVDCQIIGKSKNEDDIDGDENDDGDDGKETGGYDEHIGKNLIDFSDMESKFHVGKHGSKSYIHPRNVYGVSNNNDDDDMKHHVILILLIISKKYVNELEKIILCLL</sequence>
<keyword evidence="5" id="KW-1185">Reference proteome</keyword>
<protein>
    <submittedName>
        <fullName evidence="3 4">Uncharacterized protein</fullName>
    </submittedName>
</protein>
<accession>T1FTW3</accession>
<reference evidence="5" key="1">
    <citation type="submission" date="2012-12" db="EMBL/GenBank/DDBJ databases">
        <authorList>
            <person name="Hellsten U."/>
            <person name="Grimwood J."/>
            <person name="Chapman J.A."/>
            <person name="Shapiro H."/>
            <person name="Aerts A."/>
            <person name="Otillar R.P."/>
            <person name="Terry A.Y."/>
            <person name="Boore J.L."/>
            <person name="Simakov O."/>
            <person name="Marletaz F."/>
            <person name="Cho S.-J."/>
            <person name="Edsinger-Gonzales E."/>
            <person name="Havlak P."/>
            <person name="Kuo D.-H."/>
            <person name="Larsson T."/>
            <person name="Lv J."/>
            <person name="Arendt D."/>
            <person name="Savage R."/>
            <person name="Osoegawa K."/>
            <person name="de Jong P."/>
            <person name="Lindberg D.R."/>
            <person name="Seaver E.C."/>
            <person name="Weisblat D.A."/>
            <person name="Putnam N.H."/>
            <person name="Grigoriev I.V."/>
            <person name="Rokhsar D.S."/>
        </authorList>
    </citation>
    <scope>NUCLEOTIDE SEQUENCE</scope>
</reference>
<organism evidence="4 5">
    <name type="scientific">Helobdella robusta</name>
    <name type="common">Californian leech</name>
    <dbReference type="NCBI Taxonomy" id="6412"/>
    <lineage>
        <taxon>Eukaryota</taxon>
        <taxon>Metazoa</taxon>
        <taxon>Spiralia</taxon>
        <taxon>Lophotrochozoa</taxon>
        <taxon>Annelida</taxon>
        <taxon>Clitellata</taxon>
        <taxon>Hirudinea</taxon>
        <taxon>Rhynchobdellida</taxon>
        <taxon>Glossiphoniidae</taxon>
        <taxon>Helobdella</taxon>
    </lineage>
</organism>
<dbReference type="InterPro" id="IPR052223">
    <property type="entry name" value="Actin_Cytoskeleton_Reg"/>
</dbReference>